<evidence type="ECO:0000256" key="3">
    <source>
        <dbReference type="ARBA" id="ARBA00019618"/>
    </source>
</evidence>
<keyword evidence="10" id="KW-1185">Reference proteome</keyword>
<evidence type="ECO:0000256" key="8">
    <source>
        <dbReference type="SAM" id="MobiDB-lite"/>
    </source>
</evidence>
<dbReference type="PANTHER" id="PTHR48249:SF3">
    <property type="entry name" value="MEDIATOR OF RNA POLYMERASE II TRANSCRIPTION SUBUNIT 13"/>
    <property type="match status" value="1"/>
</dbReference>
<keyword evidence="5" id="KW-0805">Transcription regulation</keyword>
<sequence>MPTAWRFSFKAVQKETATLEVLSSHLQLQKEGFLSTWTNSFVGPWDPSQGIHNPVVASGLWVSPGDSEEVATALSQALKNQLERHVRALSNGDMEKVLRLSSDSLRQILPVIVSPHGMRGKITGCCSSDLVKHVYAGSGTARASAGLAGLPDRISQAPGCKLQGQNCYVEVTLGCSISENIKENSNSNGPAHPISDTASMARGSPKGSSGDAPVVV</sequence>
<reference evidence="9" key="1">
    <citation type="submission" date="2022-04" db="EMBL/GenBank/DDBJ databases">
        <title>Carnegiea gigantea Genome sequencing and assembly v2.</title>
        <authorList>
            <person name="Copetti D."/>
            <person name="Sanderson M.J."/>
            <person name="Burquez A."/>
            <person name="Wojciechowski M.F."/>
        </authorList>
    </citation>
    <scope>NUCLEOTIDE SEQUENCE</scope>
    <source>
        <strain evidence="9">SGP5-SGP5p</strain>
        <tissue evidence="9">Aerial part</tissue>
    </source>
</reference>
<name>A0A9Q1KI72_9CARY</name>
<evidence type="ECO:0000256" key="7">
    <source>
        <dbReference type="ARBA" id="ARBA00023242"/>
    </source>
</evidence>
<dbReference type="Proteomes" id="UP001153076">
    <property type="component" value="Unassembled WGS sequence"/>
</dbReference>
<comment type="similarity">
    <text evidence="2">Belongs to the Mediator complex subunit 13 family.</text>
</comment>
<keyword evidence="6" id="KW-0804">Transcription</keyword>
<dbReference type="GO" id="GO:0003713">
    <property type="term" value="F:transcription coactivator activity"/>
    <property type="evidence" value="ECO:0007669"/>
    <property type="project" value="TreeGrafter"/>
</dbReference>
<evidence type="ECO:0000256" key="5">
    <source>
        <dbReference type="ARBA" id="ARBA00023015"/>
    </source>
</evidence>
<dbReference type="AlphaFoldDB" id="A0A9Q1KI72"/>
<dbReference type="GO" id="GO:0016592">
    <property type="term" value="C:mediator complex"/>
    <property type="evidence" value="ECO:0007669"/>
    <property type="project" value="TreeGrafter"/>
</dbReference>
<dbReference type="GO" id="GO:0045944">
    <property type="term" value="P:positive regulation of transcription by RNA polymerase II"/>
    <property type="evidence" value="ECO:0007669"/>
    <property type="project" value="TreeGrafter"/>
</dbReference>
<gene>
    <name evidence="9" type="ORF">Cgig2_015800</name>
</gene>
<feature type="region of interest" description="Disordered" evidence="8">
    <location>
        <begin position="184"/>
        <end position="216"/>
    </location>
</feature>
<evidence type="ECO:0000313" key="10">
    <source>
        <dbReference type="Proteomes" id="UP001153076"/>
    </source>
</evidence>
<dbReference type="OrthoDB" id="103819at2759"/>
<evidence type="ECO:0000256" key="4">
    <source>
        <dbReference type="ARBA" id="ARBA00022491"/>
    </source>
</evidence>
<dbReference type="PANTHER" id="PTHR48249">
    <property type="entry name" value="MEDIATOR OF RNA POLYMERASE II TRANSCRIPTION SUBUNIT 13"/>
    <property type="match status" value="1"/>
</dbReference>
<dbReference type="EMBL" id="JAKOGI010000121">
    <property type="protein sequence ID" value="KAJ8443319.1"/>
    <property type="molecule type" value="Genomic_DNA"/>
</dbReference>
<protein>
    <recommendedName>
        <fullName evidence="3">Mediator of RNA polymerase II transcription subunit 13</fullName>
    </recommendedName>
</protein>
<accession>A0A9Q1KI72</accession>
<evidence type="ECO:0000256" key="1">
    <source>
        <dbReference type="ARBA" id="ARBA00004123"/>
    </source>
</evidence>
<comment type="subcellular location">
    <subcellularLocation>
        <location evidence="1">Nucleus</location>
    </subcellularLocation>
</comment>
<dbReference type="InterPro" id="IPR051139">
    <property type="entry name" value="Mediator_complx_sub13"/>
</dbReference>
<organism evidence="9 10">
    <name type="scientific">Carnegiea gigantea</name>
    <dbReference type="NCBI Taxonomy" id="171969"/>
    <lineage>
        <taxon>Eukaryota</taxon>
        <taxon>Viridiplantae</taxon>
        <taxon>Streptophyta</taxon>
        <taxon>Embryophyta</taxon>
        <taxon>Tracheophyta</taxon>
        <taxon>Spermatophyta</taxon>
        <taxon>Magnoliopsida</taxon>
        <taxon>eudicotyledons</taxon>
        <taxon>Gunneridae</taxon>
        <taxon>Pentapetalae</taxon>
        <taxon>Caryophyllales</taxon>
        <taxon>Cactineae</taxon>
        <taxon>Cactaceae</taxon>
        <taxon>Cactoideae</taxon>
        <taxon>Echinocereeae</taxon>
        <taxon>Carnegiea</taxon>
    </lineage>
</organism>
<comment type="caution">
    <text evidence="9">The sequence shown here is derived from an EMBL/GenBank/DDBJ whole genome shotgun (WGS) entry which is preliminary data.</text>
</comment>
<proteinExistence type="inferred from homology"/>
<keyword evidence="7" id="KW-0539">Nucleus</keyword>
<evidence type="ECO:0000313" key="9">
    <source>
        <dbReference type="EMBL" id="KAJ8443319.1"/>
    </source>
</evidence>
<evidence type="ECO:0000256" key="2">
    <source>
        <dbReference type="ARBA" id="ARBA00009354"/>
    </source>
</evidence>
<evidence type="ECO:0000256" key="6">
    <source>
        <dbReference type="ARBA" id="ARBA00023163"/>
    </source>
</evidence>
<keyword evidence="4" id="KW-0678">Repressor</keyword>